<dbReference type="GO" id="GO:0046168">
    <property type="term" value="P:glycerol-3-phosphate catabolic process"/>
    <property type="evidence" value="ECO:0007669"/>
    <property type="project" value="TreeGrafter"/>
</dbReference>
<dbReference type="RefSeq" id="WP_115389800.1">
    <property type="nucleotide sequence ID" value="NZ_CAXOJE010000022.1"/>
</dbReference>
<evidence type="ECO:0000313" key="8">
    <source>
        <dbReference type="Proteomes" id="UP000254069"/>
    </source>
</evidence>
<keyword evidence="5 7" id="KW-0560">Oxidoreductase</keyword>
<dbReference type="PANTHER" id="PTHR11985:SF15">
    <property type="entry name" value="GLYCEROL-3-PHOSPHATE DEHYDROGENASE, MITOCHONDRIAL"/>
    <property type="match status" value="1"/>
</dbReference>
<evidence type="ECO:0000256" key="2">
    <source>
        <dbReference type="ARBA" id="ARBA00007330"/>
    </source>
</evidence>
<dbReference type="Gene3D" id="3.30.9.10">
    <property type="entry name" value="D-Amino Acid Oxidase, subunit A, domain 2"/>
    <property type="match status" value="1"/>
</dbReference>
<evidence type="ECO:0000313" key="7">
    <source>
        <dbReference type="EMBL" id="SUI76946.1"/>
    </source>
</evidence>
<sequence length="395" mass="42989">MEQVDLAIIGGGISGVAVAQCAAAAGYSVVLLEKSTLAAGTSSQSSKLIHGGLRYLESGQLDLVRESLRARRELLRLAPTLVKAVPFFIPVYRDSRRGALTLRAGLSLYGLLSEFDRLGRFRSLPARAWGSFPGLKLAGMTHMFQYWDAQTDDALLTKAVADSARLLGADIREGAECLTIEHEPQGCKLSYRDADGDKMLHCRFLVNAAGAFVNELLARVTPPIAQTAIDWVQGSHLLLDIPAPPGVLYLESCFDERVVFVMPWYGKTLIGTTETLCQGPIPQITREEIAYLLGIYRHYFGGSGSFTGAVTIEALEAKVLAHFSGMRVLPKGDGDAFGRPREVQLYQRYSHPRLLTLYGGKLTTFRATAKAVTAEISKVLGKRSPKADVDKLMLG</sequence>
<evidence type="ECO:0000256" key="1">
    <source>
        <dbReference type="ARBA" id="ARBA00001974"/>
    </source>
</evidence>
<name>A0A380AA51_9GAMM</name>
<evidence type="ECO:0000256" key="4">
    <source>
        <dbReference type="ARBA" id="ARBA00022827"/>
    </source>
</evidence>
<dbReference type="SUPFAM" id="SSF51905">
    <property type="entry name" value="FAD/NAD(P)-binding domain"/>
    <property type="match status" value="1"/>
</dbReference>
<dbReference type="InterPro" id="IPR036188">
    <property type="entry name" value="FAD/NAD-bd_sf"/>
</dbReference>
<dbReference type="Pfam" id="PF01266">
    <property type="entry name" value="DAO"/>
    <property type="match status" value="1"/>
</dbReference>
<keyword evidence="3" id="KW-0285">Flavoprotein</keyword>
<keyword evidence="4" id="KW-0274">FAD</keyword>
<feature type="domain" description="FAD dependent oxidoreductase" evidence="6">
    <location>
        <begin position="5"/>
        <end position="364"/>
    </location>
</feature>
<evidence type="ECO:0000256" key="3">
    <source>
        <dbReference type="ARBA" id="ARBA00022630"/>
    </source>
</evidence>
<comment type="cofactor">
    <cofactor evidence="1">
        <name>FAD</name>
        <dbReference type="ChEBI" id="CHEBI:57692"/>
    </cofactor>
</comment>
<proteinExistence type="inferred from homology"/>
<dbReference type="AlphaFoldDB" id="A0A380AA51"/>
<organism evidence="7 8">
    <name type="scientific">Shewanella algae</name>
    <dbReference type="NCBI Taxonomy" id="38313"/>
    <lineage>
        <taxon>Bacteria</taxon>
        <taxon>Pseudomonadati</taxon>
        <taxon>Pseudomonadota</taxon>
        <taxon>Gammaproteobacteria</taxon>
        <taxon>Alteromonadales</taxon>
        <taxon>Shewanellaceae</taxon>
        <taxon>Shewanella</taxon>
    </lineage>
</organism>
<evidence type="ECO:0000256" key="5">
    <source>
        <dbReference type="ARBA" id="ARBA00023002"/>
    </source>
</evidence>
<dbReference type="EMBL" id="UGYO01000001">
    <property type="protein sequence ID" value="SUI76946.1"/>
    <property type="molecule type" value="Genomic_DNA"/>
</dbReference>
<keyword evidence="8" id="KW-1185">Reference proteome</keyword>
<protein>
    <submittedName>
        <fullName evidence="7">Aerobic glycerol-3-phosphate dehydrogenase</fullName>
        <ecNumber evidence="7">1.1.5.3</ecNumber>
    </submittedName>
</protein>
<dbReference type="InterPro" id="IPR006076">
    <property type="entry name" value="FAD-dep_OxRdtase"/>
</dbReference>
<accession>A0A380AA51</accession>
<dbReference type="Gene3D" id="3.50.50.60">
    <property type="entry name" value="FAD/NAD(P)-binding domain"/>
    <property type="match status" value="1"/>
</dbReference>
<evidence type="ECO:0000259" key="6">
    <source>
        <dbReference type="Pfam" id="PF01266"/>
    </source>
</evidence>
<dbReference type="Proteomes" id="UP000254069">
    <property type="component" value="Unassembled WGS sequence"/>
</dbReference>
<comment type="similarity">
    <text evidence="2">Belongs to the FAD-dependent glycerol-3-phosphate dehydrogenase family.</text>
</comment>
<dbReference type="PANTHER" id="PTHR11985">
    <property type="entry name" value="GLYCEROL-3-PHOSPHATE DEHYDROGENASE"/>
    <property type="match status" value="1"/>
</dbReference>
<dbReference type="InterPro" id="IPR000447">
    <property type="entry name" value="G3P_DH_FAD-dep"/>
</dbReference>
<dbReference type="EC" id="1.1.5.3" evidence="7"/>
<dbReference type="GO" id="GO:0004368">
    <property type="term" value="F:glycerol-3-phosphate dehydrogenase (quinone) activity"/>
    <property type="evidence" value="ECO:0007669"/>
    <property type="project" value="UniProtKB-EC"/>
</dbReference>
<reference evidence="7 8" key="1">
    <citation type="submission" date="2018-06" db="EMBL/GenBank/DDBJ databases">
        <authorList>
            <consortium name="Pathogen Informatics"/>
            <person name="Doyle S."/>
        </authorList>
    </citation>
    <scope>NUCLEOTIDE SEQUENCE [LARGE SCALE GENOMIC DNA]</scope>
    <source>
        <strain evidence="7 8">NCTC10738</strain>
    </source>
</reference>
<gene>
    <name evidence="7" type="primary">glpD</name>
    <name evidence="7" type="ORF">NCTC10738_02493</name>
</gene>
<dbReference type="PRINTS" id="PR01001">
    <property type="entry name" value="FADG3PDH"/>
</dbReference>